<dbReference type="AlphaFoldDB" id="F8B3K7"/>
<feature type="compositionally biased region" description="Gly residues" evidence="1">
    <location>
        <begin position="47"/>
        <end position="57"/>
    </location>
</feature>
<evidence type="ECO:0000313" key="2">
    <source>
        <dbReference type="EMBL" id="AEH07844.1"/>
    </source>
</evidence>
<dbReference type="EMBL" id="CP002801">
    <property type="protein sequence ID" value="AEH07844.1"/>
    <property type="molecule type" value="Genomic_DNA"/>
</dbReference>
<protein>
    <submittedName>
        <fullName evidence="2">Uncharacterized protein</fullName>
    </submittedName>
</protein>
<reference evidence="2 3" key="1">
    <citation type="submission" date="2011-05" db="EMBL/GenBank/DDBJ databases">
        <title>Complete sequence of chromosome of Frankia symbiont of Datisca glomerata.</title>
        <authorList>
            <consortium name="US DOE Joint Genome Institute"/>
            <person name="Lucas S."/>
            <person name="Han J."/>
            <person name="Lapidus A."/>
            <person name="Cheng J.-F."/>
            <person name="Goodwin L."/>
            <person name="Pitluck S."/>
            <person name="Peters L."/>
            <person name="Mikhailova N."/>
            <person name="Chertkov O."/>
            <person name="Teshima H."/>
            <person name="Han C."/>
            <person name="Tapia R."/>
            <person name="Land M."/>
            <person name="Hauser L."/>
            <person name="Kyrpides N."/>
            <person name="Ivanova N."/>
            <person name="Pagani I."/>
            <person name="Berry A."/>
            <person name="Pawlowski K."/>
            <person name="Persson T."/>
            <person name="Vanden Heuvel B."/>
            <person name="Benson D."/>
            <person name="Woyke T."/>
        </authorList>
    </citation>
    <scope>NUCLEOTIDE SEQUENCE [LARGE SCALE GENOMIC DNA]</scope>
    <source>
        <strain evidence="3">4085684</strain>
    </source>
</reference>
<dbReference type="KEGG" id="fsy:FsymDg_0272"/>
<dbReference type="RefSeq" id="WP_013871839.1">
    <property type="nucleotide sequence ID" value="NC_015656.1"/>
</dbReference>
<name>F8B3K7_9ACTN</name>
<feature type="region of interest" description="Disordered" evidence="1">
    <location>
        <begin position="1"/>
        <end position="57"/>
    </location>
</feature>
<proteinExistence type="predicted"/>
<dbReference type="Proteomes" id="UP000001549">
    <property type="component" value="Chromosome"/>
</dbReference>
<feature type="compositionally biased region" description="Polar residues" evidence="1">
    <location>
        <begin position="1"/>
        <end position="12"/>
    </location>
</feature>
<sequence length="57" mass="5857">MFSVSDSKTSAATFLAGRRDGGTAGRRDGDHHTGREHQASQRDHLVRGGGPVGPAAG</sequence>
<gene>
    <name evidence="2" type="ordered locus">FsymDg_0272</name>
</gene>
<dbReference type="STRING" id="656024.FsymDg_0272"/>
<keyword evidence="3" id="KW-1185">Reference proteome</keyword>
<organism evidence="2 3">
    <name type="scientific">Candidatus Protofrankia datiscae</name>
    <dbReference type="NCBI Taxonomy" id="2716812"/>
    <lineage>
        <taxon>Bacteria</taxon>
        <taxon>Bacillati</taxon>
        <taxon>Actinomycetota</taxon>
        <taxon>Actinomycetes</taxon>
        <taxon>Frankiales</taxon>
        <taxon>Frankiaceae</taxon>
        <taxon>Protofrankia</taxon>
    </lineage>
</organism>
<evidence type="ECO:0000313" key="3">
    <source>
        <dbReference type="Proteomes" id="UP000001549"/>
    </source>
</evidence>
<evidence type="ECO:0000256" key="1">
    <source>
        <dbReference type="SAM" id="MobiDB-lite"/>
    </source>
</evidence>
<accession>F8B3K7</accession>
<dbReference type="HOGENOM" id="CLU_2990137_0_0_11"/>
<feature type="compositionally biased region" description="Basic and acidic residues" evidence="1">
    <location>
        <begin position="17"/>
        <end position="46"/>
    </location>
</feature>